<organism evidence="7 8">
    <name type="scientific">Candidatus Amunia macphersoniae</name>
    <dbReference type="NCBI Taxonomy" id="3127014"/>
    <lineage>
        <taxon>Bacteria</taxon>
        <taxon>Bacillati</taxon>
        <taxon>Candidatus Dormiibacterota</taxon>
        <taxon>Candidatus Dormibacteria</taxon>
        <taxon>Candidatus Aeolococcales</taxon>
        <taxon>Candidatus Aeolococcaceae</taxon>
        <taxon>Candidatus Amunia</taxon>
    </lineage>
</organism>
<comment type="caution">
    <text evidence="7">The sequence shown here is derived from an EMBL/GenBank/DDBJ whole genome shotgun (WGS) entry which is preliminary data.</text>
</comment>
<dbReference type="InterPro" id="IPR003850">
    <property type="entry name" value="PurS"/>
</dbReference>
<keyword evidence="4" id="KW-0658">Purine biosynthesis</keyword>
<dbReference type="SUPFAM" id="SSF82697">
    <property type="entry name" value="PurS-like"/>
    <property type="match status" value="1"/>
</dbReference>
<dbReference type="Gene3D" id="3.30.1280.10">
    <property type="entry name" value="Phosphoribosylformylglycinamidine synthase subunit PurS"/>
    <property type="match status" value="1"/>
</dbReference>
<evidence type="ECO:0000256" key="5">
    <source>
        <dbReference type="ARBA" id="ARBA00022840"/>
    </source>
</evidence>
<evidence type="ECO:0000256" key="4">
    <source>
        <dbReference type="ARBA" id="ARBA00022755"/>
    </source>
</evidence>
<dbReference type="EMBL" id="JAEKNN010000008">
    <property type="protein sequence ID" value="MBJ7608087.1"/>
    <property type="molecule type" value="Genomic_DNA"/>
</dbReference>
<evidence type="ECO:0000313" key="8">
    <source>
        <dbReference type="Proteomes" id="UP000614410"/>
    </source>
</evidence>
<accession>A0A934KMY7</accession>
<keyword evidence="5" id="KW-0067">ATP-binding</keyword>
<evidence type="ECO:0000256" key="1">
    <source>
        <dbReference type="ARBA" id="ARBA00022490"/>
    </source>
</evidence>
<gene>
    <name evidence="7" type="primary">purS</name>
    <name evidence="7" type="ORF">JF887_01475</name>
</gene>
<keyword evidence="3" id="KW-0547">Nucleotide-binding</keyword>
<evidence type="ECO:0000256" key="3">
    <source>
        <dbReference type="ARBA" id="ARBA00022741"/>
    </source>
</evidence>
<dbReference type="PANTHER" id="PTHR34696">
    <property type="entry name" value="PHOSPHORIBOSYLFORMYLGLYCINAMIDINE SYNTHASE SUBUNIT PURS"/>
    <property type="match status" value="1"/>
</dbReference>
<name>A0A934KMY7_9BACT</name>
<dbReference type="Proteomes" id="UP000614410">
    <property type="component" value="Unassembled WGS sequence"/>
</dbReference>
<dbReference type="PANTHER" id="PTHR34696:SF1">
    <property type="entry name" value="PHOSPHORIBOSYLFORMYLGLYCINAMIDINE SYNTHASE SUBUNIT PURS"/>
    <property type="match status" value="1"/>
</dbReference>
<dbReference type="GO" id="GO:0009152">
    <property type="term" value="P:purine ribonucleotide biosynthetic process"/>
    <property type="evidence" value="ECO:0007669"/>
    <property type="project" value="UniProtKB-UniRule"/>
</dbReference>
<dbReference type="AlphaFoldDB" id="A0A934KMY7"/>
<dbReference type="HAMAP" id="MF_01926">
    <property type="entry name" value="PurS"/>
    <property type="match status" value="1"/>
</dbReference>
<feature type="non-terminal residue" evidence="7">
    <location>
        <position position="1"/>
    </location>
</feature>
<evidence type="ECO:0000256" key="6">
    <source>
        <dbReference type="NCBIfam" id="TIGR00302"/>
    </source>
</evidence>
<dbReference type="NCBIfam" id="NF004630">
    <property type="entry name" value="PRK05974.1"/>
    <property type="match status" value="1"/>
</dbReference>
<dbReference type="GO" id="GO:0005524">
    <property type="term" value="F:ATP binding"/>
    <property type="evidence" value="ECO:0007669"/>
    <property type="project" value="UniProtKB-KW"/>
</dbReference>
<dbReference type="InterPro" id="IPR036604">
    <property type="entry name" value="PurS-like_sf"/>
</dbReference>
<reference evidence="7 8" key="1">
    <citation type="submission" date="2020-10" db="EMBL/GenBank/DDBJ databases">
        <title>Ca. Dormibacterota MAGs.</title>
        <authorList>
            <person name="Montgomery K."/>
        </authorList>
    </citation>
    <scope>NUCLEOTIDE SEQUENCE [LARGE SCALE GENOMIC DNA]</scope>
    <source>
        <strain evidence="7">Mitchell_Peninsula_5</strain>
    </source>
</reference>
<keyword evidence="1" id="KW-0963">Cytoplasm</keyword>
<dbReference type="GO" id="GO:0004642">
    <property type="term" value="F:phosphoribosylformylglycinamidine synthase activity"/>
    <property type="evidence" value="ECO:0007669"/>
    <property type="project" value="UniProtKB-UniRule"/>
</dbReference>
<dbReference type="Pfam" id="PF02700">
    <property type="entry name" value="PurS"/>
    <property type="match status" value="1"/>
</dbReference>
<dbReference type="NCBIfam" id="TIGR00302">
    <property type="entry name" value="phosphoribosylformylglycinamidine synthase subunit PurS"/>
    <property type="match status" value="1"/>
</dbReference>
<protein>
    <recommendedName>
        <fullName evidence="6">Phosphoribosylformylglycinamidine synthase subunit PurS</fullName>
    </recommendedName>
</protein>
<sequence length="86" mass="9493">FDVAIAVTLKPVVNDPQGIVVQSGLHQLGFSNAKDVRVGKYIQLTVDAEDETEATVQVTQMCEKLLRNPVIEDYRIGLEAQLEPAR</sequence>
<evidence type="ECO:0000313" key="7">
    <source>
        <dbReference type="EMBL" id="MBJ7608087.1"/>
    </source>
</evidence>
<proteinExistence type="inferred from homology"/>
<keyword evidence="2 7" id="KW-0436">Ligase</keyword>
<evidence type="ECO:0000256" key="2">
    <source>
        <dbReference type="ARBA" id="ARBA00022598"/>
    </source>
</evidence>